<sequence>MDERFTNNFDILRFFAAATIIFSHSFALILGYSNVFLFDWHLLIGQLGLATLLVISGYLITQSWERKPDLKRFFWKRSLRIFPGMILSIVFVMFLIGPLVTNMSINQYFESLFNPSTWAAIPFYTNGAILGIFTDNPVTYVNAPFWTIPVEFILYILIVFLGITGLLMRRKCLFPFMFSVLLLWLMWYENPALNKIRFVLYFLIGAYLYTKRETIGFKWWILAALWIPAILSYGTIFMFFFAFFAIPYTVLYIANIPSKKLNSFGKFGDFSFGMYIFGYPLQQTIIHFFPGIGIGALIGLSFLIIIPVSILSWHLVEKRVLTLKNTDFFVNKSIEKQNI</sequence>
<evidence type="ECO:0000259" key="2">
    <source>
        <dbReference type="Pfam" id="PF01757"/>
    </source>
</evidence>
<feature type="transmembrane region" description="Helical" evidence="1">
    <location>
        <begin position="38"/>
        <end position="60"/>
    </location>
</feature>
<feature type="transmembrane region" description="Helical" evidence="1">
    <location>
        <begin position="288"/>
        <end position="316"/>
    </location>
</feature>
<dbReference type="PANTHER" id="PTHR23028">
    <property type="entry name" value="ACETYLTRANSFERASE"/>
    <property type="match status" value="1"/>
</dbReference>
<gene>
    <name evidence="3" type="ORF">F1737_02955</name>
</gene>
<keyword evidence="1" id="KW-1133">Transmembrane helix</keyword>
<dbReference type="GO" id="GO:0016020">
    <property type="term" value="C:membrane"/>
    <property type="evidence" value="ECO:0007669"/>
    <property type="project" value="TreeGrafter"/>
</dbReference>
<keyword evidence="3" id="KW-0808">Transferase</keyword>
<dbReference type="Proteomes" id="UP001301797">
    <property type="component" value="Chromosome"/>
</dbReference>
<feature type="transmembrane region" description="Helical" evidence="1">
    <location>
        <begin position="145"/>
        <end position="167"/>
    </location>
</feature>
<dbReference type="AlphaFoldDB" id="A0AA97I3X6"/>
<dbReference type="GO" id="GO:0016747">
    <property type="term" value="F:acyltransferase activity, transferring groups other than amino-acyl groups"/>
    <property type="evidence" value="ECO:0007669"/>
    <property type="project" value="InterPro"/>
</dbReference>
<reference evidence="3 4" key="1">
    <citation type="submission" date="2019-09" db="EMBL/GenBank/DDBJ databases">
        <title>The complete genome of Methanoplanus sp. FWC-SCC4.</title>
        <authorList>
            <person name="Chen S.-C."/>
            <person name="Zhou Y.-Z."/>
            <person name="Lai M.-C."/>
        </authorList>
    </citation>
    <scope>NUCLEOTIDE SEQUENCE [LARGE SCALE GENOMIC DNA]</scope>
    <source>
        <strain evidence="3 4">FWC-SCC4</strain>
    </source>
</reference>
<feature type="transmembrane region" description="Helical" evidence="1">
    <location>
        <begin position="81"/>
        <end position="100"/>
    </location>
</feature>
<keyword evidence="1" id="KW-0472">Membrane</keyword>
<proteinExistence type="predicted"/>
<evidence type="ECO:0000256" key="1">
    <source>
        <dbReference type="SAM" id="Phobius"/>
    </source>
</evidence>
<dbReference type="RefSeq" id="WP_317137295.1">
    <property type="nucleotide sequence ID" value="NZ_CP043875.1"/>
</dbReference>
<keyword evidence="4" id="KW-1185">Reference proteome</keyword>
<dbReference type="PANTHER" id="PTHR23028:SF53">
    <property type="entry name" value="ACYL_TRANSF_3 DOMAIN-CONTAINING PROTEIN"/>
    <property type="match status" value="1"/>
</dbReference>
<protein>
    <submittedName>
        <fullName evidence="3">Acyltransferase</fullName>
    </submittedName>
</protein>
<organism evidence="3 4">
    <name type="scientific">Methanochimaera problematica</name>
    <dbReference type="NCBI Taxonomy" id="2609417"/>
    <lineage>
        <taxon>Archaea</taxon>
        <taxon>Methanobacteriati</taxon>
        <taxon>Methanobacteriota</taxon>
        <taxon>Stenosarchaea group</taxon>
        <taxon>Methanomicrobia</taxon>
        <taxon>Methanomicrobiales</taxon>
        <taxon>Methanomicrobiaceae</taxon>
        <taxon>Methanochimaera</taxon>
    </lineage>
</organism>
<dbReference type="KEGG" id="mefw:F1737_02955"/>
<dbReference type="GO" id="GO:0000271">
    <property type="term" value="P:polysaccharide biosynthetic process"/>
    <property type="evidence" value="ECO:0007669"/>
    <property type="project" value="TreeGrafter"/>
</dbReference>
<dbReference type="InterPro" id="IPR002656">
    <property type="entry name" value="Acyl_transf_3_dom"/>
</dbReference>
<feature type="transmembrane region" description="Helical" evidence="1">
    <location>
        <begin position="172"/>
        <end position="188"/>
    </location>
</feature>
<dbReference type="GeneID" id="85229094"/>
<keyword evidence="1" id="KW-0812">Transmembrane</keyword>
<name>A0AA97I3X6_9EURY</name>
<accession>A0AA97I3X6</accession>
<feature type="domain" description="Acyltransferase 3" evidence="2">
    <location>
        <begin position="8"/>
        <end position="311"/>
    </location>
</feature>
<evidence type="ECO:0000313" key="3">
    <source>
        <dbReference type="EMBL" id="WOF15721.1"/>
    </source>
</evidence>
<dbReference type="InterPro" id="IPR050879">
    <property type="entry name" value="Acyltransferase_3"/>
</dbReference>
<dbReference type="EMBL" id="CP043875">
    <property type="protein sequence ID" value="WOF15721.1"/>
    <property type="molecule type" value="Genomic_DNA"/>
</dbReference>
<dbReference type="Pfam" id="PF01757">
    <property type="entry name" value="Acyl_transf_3"/>
    <property type="match status" value="1"/>
</dbReference>
<feature type="transmembrane region" description="Helical" evidence="1">
    <location>
        <begin position="222"/>
        <end position="254"/>
    </location>
</feature>
<evidence type="ECO:0000313" key="4">
    <source>
        <dbReference type="Proteomes" id="UP001301797"/>
    </source>
</evidence>
<keyword evidence="3" id="KW-0012">Acyltransferase</keyword>
<feature type="transmembrane region" description="Helical" evidence="1">
    <location>
        <begin position="12"/>
        <end position="32"/>
    </location>
</feature>